<dbReference type="Proteomes" id="UP001162483">
    <property type="component" value="Unassembled WGS sequence"/>
</dbReference>
<proteinExistence type="predicted"/>
<sequence>VQSTPPPITSDVKNPTPTLTSPCTPFEGRAGQQKVQGLEEDQRRSGVSYQSLLNAETREGRDEGVLQLH</sequence>
<dbReference type="EMBL" id="CATNWA010015773">
    <property type="protein sequence ID" value="CAI9586674.1"/>
    <property type="molecule type" value="Genomic_DNA"/>
</dbReference>
<evidence type="ECO:0000313" key="3">
    <source>
        <dbReference type="Proteomes" id="UP001162483"/>
    </source>
</evidence>
<feature type="compositionally biased region" description="Polar residues" evidence="1">
    <location>
        <begin position="11"/>
        <end position="23"/>
    </location>
</feature>
<feature type="region of interest" description="Disordered" evidence="1">
    <location>
        <begin position="1"/>
        <end position="69"/>
    </location>
</feature>
<feature type="non-terminal residue" evidence="2">
    <location>
        <position position="1"/>
    </location>
</feature>
<evidence type="ECO:0000313" key="2">
    <source>
        <dbReference type="EMBL" id="CAI9586674.1"/>
    </source>
</evidence>
<accession>A0ABN9EPD7</accession>
<reference evidence="2" key="1">
    <citation type="submission" date="2023-05" db="EMBL/GenBank/DDBJ databases">
        <authorList>
            <person name="Stuckert A."/>
        </authorList>
    </citation>
    <scope>NUCLEOTIDE SEQUENCE</scope>
</reference>
<protein>
    <submittedName>
        <fullName evidence="2">Uncharacterized protein</fullName>
    </submittedName>
</protein>
<gene>
    <name evidence="2" type="ORF">SPARVUS_LOCUS10406871</name>
</gene>
<feature type="compositionally biased region" description="Basic and acidic residues" evidence="1">
    <location>
        <begin position="56"/>
        <end position="69"/>
    </location>
</feature>
<feature type="compositionally biased region" description="Polar residues" evidence="1">
    <location>
        <begin position="45"/>
        <end position="54"/>
    </location>
</feature>
<name>A0ABN9EPD7_9NEOB</name>
<comment type="caution">
    <text evidence="2">The sequence shown here is derived from an EMBL/GenBank/DDBJ whole genome shotgun (WGS) entry which is preliminary data.</text>
</comment>
<organism evidence="2 3">
    <name type="scientific">Staurois parvus</name>
    <dbReference type="NCBI Taxonomy" id="386267"/>
    <lineage>
        <taxon>Eukaryota</taxon>
        <taxon>Metazoa</taxon>
        <taxon>Chordata</taxon>
        <taxon>Craniata</taxon>
        <taxon>Vertebrata</taxon>
        <taxon>Euteleostomi</taxon>
        <taxon>Amphibia</taxon>
        <taxon>Batrachia</taxon>
        <taxon>Anura</taxon>
        <taxon>Neobatrachia</taxon>
        <taxon>Ranoidea</taxon>
        <taxon>Ranidae</taxon>
        <taxon>Staurois</taxon>
    </lineage>
</organism>
<evidence type="ECO:0000256" key="1">
    <source>
        <dbReference type="SAM" id="MobiDB-lite"/>
    </source>
</evidence>
<keyword evidence="3" id="KW-1185">Reference proteome</keyword>